<gene>
    <name evidence="2" type="ORF">SAMN05192539_102226</name>
</gene>
<dbReference type="PRINTS" id="PR00111">
    <property type="entry name" value="ABHYDROLASE"/>
</dbReference>
<proteinExistence type="predicted"/>
<protein>
    <submittedName>
        <fullName evidence="2">Pimeloyl-ACP methyl ester carboxylesterase</fullName>
    </submittedName>
</protein>
<dbReference type="PANTHER" id="PTHR10992">
    <property type="entry name" value="METHYLESTERASE FAMILY MEMBER"/>
    <property type="match status" value="1"/>
</dbReference>
<name>A0A1H7CSW1_9BURK</name>
<dbReference type="SUPFAM" id="SSF53474">
    <property type="entry name" value="alpha/beta-Hydrolases"/>
    <property type="match status" value="1"/>
</dbReference>
<dbReference type="AlphaFoldDB" id="A0A1H7CSW1"/>
<dbReference type="InterPro" id="IPR029058">
    <property type="entry name" value="AB_hydrolase_fold"/>
</dbReference>
<dbReference type="OrthoDB" id="9112061at2"/>
<accession>A0A1H7CSW1</accession>
<dbReference type="GO" id="GO:0080032">
    <property type="term" value="F:methyl jasmonate esterase activity"/>
    <property type="evidence" value="ECO:0007669"/>
    <property type="project" value="TreeGrafter"/>
</dbReference>
<dbReference type="Proteomes" id="UP000198866">
    <property type="component" value="Unassembled WGS sequence"/>
</dbReference>
<dbReference type="EMBL" id="FNYE01000022">
    <property type="protein sequence ID" value="SEJ88905.1"/>
    <property type="molecule type" value="Genomic_DNA"/>
</dbReference>
<reference evidence="3" key="1">
    <citation type="submission" date="2016-10" db="EMBL/GenBank/DDBJ databases">
        <authorList>
            <person name="Varghese N."/>
            <person name="Submissions S."/>
        </authorList>
    </citation>
    <scope>NUCLEOTIDE SEQUENCE [LARGE SCALE GENOMIC DNA]</scope>
    <source>
        <strain evidence="3">LMG 26031</strain>
    </source>
</reference>
<keyword evidence="3" id="KW-1185">Reference proteome</keyword>
<evidence type="ECO:0000259" key="1">
    <source>
        <dbReference type="Pfam" id="PF12697"/>
    </source>
</evidence>
<dbReference type="InterPro" id="IPR045889">
    <property type="entry name" value="MES/HNL"/>
</dbReference>
<dbReference type="RefSeq" id="WP_090869970.1">
    <property type="nucleotide sequence ID" value="NZ_FNYE01000022.1"/>
</dbReference>
<dbReference type="Pfam" id="PF12697">
    <property type="entry name" value="Abhydrolase_6"/>
    <property type="match status" value="1"/>
</dbReference>
<dbReference type="STRING" id="667676.SAMN05192539_102226"/>
<sequence>MSIPIAVLVHGGHFAADCWSAVVNELGGKAIAFDLPGRGRHRDESLEGMTLERHARSVIRDMDDANIERAVLVGHSMGGSVICTVAALAPERVERLVFVSAPIAPHGMSNIEAMTPEIKTVLSRSRDAGDIVQQKPPKDFTRYLFCNDMSTELADATCELVVADSIAPLLEPVPFAGVTPAISRTFIKLARDVSFSPDAQDRTIATLQAIDVVEIDAGHMVMLSNPEAIARVLLTLI</sequence>
<feature type="domain" description="AB hydrolase-1" evidence="1">
    <location>
        <begin position="7"/>
        <end position="231"/>
    </location>
</feature>
<dbReference type="PANTHER" id="PTHR10992:SF1086">
    <property type="entry name" value="AB HYDROLASE-1 DOMAIN-CONTAINING PROTEIN"/>
    <property type="match status" value="1"/>
</dbReference>
<organism evidence="2 3">
    <name type="scientific">Paraburkholderia diazotrophica</name>
    <dbReference type="NCBI Taxonomy" id="667676"/>
    <lineage>
        <taxon>Bacteria</taxon>
        <taxon>Pseudomonadati</taxon>
        <taxon>Pseudomonadota</taxon>
        <taxon>Betaproteobacteria</taxon>
        <taxon>Burkholderiales</taxon>
        <taxon>Burkholderiaceae</taxon>
        <taxon>Paraburkholderia</taxon>
    </lineage>
</organism>
<dbReference type="GO" id="GO:0080030">
    <property type="term" value="F:methyl indole-3-acetate esterase activity"/>
    <property type="evidence" value="ECO:0007669"/>
    <property type="project" value="TreeGrafter"/>
</dbReference>
<evidence type="ECO:0000313" key="3">
    <source>
        <dbReference type="Proteomes" id="UP000198866"/>
    </source>
</evidence>
<dbReference type="Gene3D" id="3.40.50.1820">
    <property type="entry name" value="alpha/beta hydrolase"/>
    <property type="match status" value="1"/>
</dbReference>
<evidence type="ECO:0000313" key="2">
    <source>
        <dbReference type="EMBL" id="SEJ88905.1"/>
    </source>
</evidence>
<dbReference type="InterPro" id="IPR000073">
    <property type="entry name" value="AB_hydrolase_1"/>
</dbReference>